<dbReference type="KEGG" id="dmm:dnm_003600"/>
<dbReference type="EMBL" id="CP061800">
    <property type="protein sequence ID" value="QTA84366.1"/>
    <property type="molecule type" value="Genomic_DNA"/>
</dbReference>
<evidence type="ECO:0000313" key="1">
    <source>
        <dbReference type="EMBL" id="QTA84366.1"/>
    </source>
</evidence>
<reference evidence="1" key="1">
    <citation type="journal article" date="2021" name="Microb. Physiol.">
        <title>Proteogenomic Insights into the Physiology of Marine, Sulfate-Reducing, Filamentous Desulfonema limicola and Desulfonema magnum.</title>
        <authorList>
            <person name="Schnaars V."/>
            <person name="Wohlbrand L."/>
            <person name="Scheve S."/>
            <person name="Hinrichs C."/>
            <person name="Reinhardt R."/>
            <person name="Rabus R."/>
        </authorList>
    </citation>
    <scope>NUCLEOTIDE SEQUENCE</scope>
    <source>
        <strain evidence="1">4be13</strain>
    </source>
</reference>
<keyword evidence="2" id="KW-1185">Reference proteome</keyword>
<accession>A0A975BFE2</accession>
<evidence type="ECO:0000313" key="2">
    <source>
        <dbReference type="Proteomes" id="UP000663722"/>
    </source>
</evidence>
<proteinExistence type="predicted"/>
<dbReference type="Proteomes" id="UP000663722">
    <property type="component" value="Chromosome"/>
</dbReference>
<dbReference type="AlphaFoldDB" id="A0A975BFE2"/>
<organism evidence="1 2">
    <name type="scientific">Desulfonema magnum</name>
    <dbReference type="NCBI Taxonomy" id="45655"/>
    <lineage>
        <taxon>Bacteria</taxon>
        <taxon>Pseudomonadati</taxon>
        <taxon>Thermodesulfobacteriota</taxon>
        <taxon>Desulfobacteria</taxon>
        <taxon>Desulfobacterales</taxon>
        <taxon>Desulfococcaceae</taxon>
        <taxon>Desulfonema</taxon>
    </lineage>
</organism>
<gene>
    <name evidence="1" type="ORF">dnm_003600</name>
</gene>
<sequence>MKTVFNMQIGCFLHRLFLYVLIKQLFSVSLVQRGNPWQ</sequence>
<protein>
    <submittedName>
        <fullName evidence="1">Uncharacterized protein</fullName>
    </submittedName>
</protein>
<name>A0A975BFE2_9BACT</name>